<keyword evidence="9 15" id="KW-1133">Transmembrane helix</keyword>
<feature type="transmembrane region" description="Helical" evidence="15">
    <location>
        <begin position="160"/>
        <end position="179"/>
    </location>
</feature>
<dbReference type="InterPro" id="IPR049326">
    <property type="entry name" value="Rhodopsin_dom_fungi"/>
</dbReference>
<evidence type="ECO:0000256" key="14">
    <source>
        <dbReference type="PROSITE-ProRule" id="PRU01356"/>
    </source>
</evidence>
<feature type="domain" description="CFEM" evidence="17">
    <location>
        <begin position="63"/>
        <end position="175"/>
    </location>
</feature>
<evidence type="ECO:0000256" key="5">
    <source>
        <dbReference type="ARBA" id="ARBA00022525"/>
    </source>
</evidence>
<sequence length="506" mass="55649">MQIFFWVVLLLLWPASEAVILTSPSSYPLANFTSSSSFPLANSTSSSNSSLANSTSSSSALTNSTSSSTALAHSASSSSSFAALAASFPSCATLCLVKALENSTCSPTDQQCICTDVPLNSAVTRCVQSTCSIKESLVTLNLTAVACNAPVRDRRTLYDVISNTFGVISGVAVVLRLFARYISDSNFWFDDYTIILTMIIGVPSSVINIHGLTSNGLGRDIWKLSFNNITDMIHVNVSRSLPAINSNSGLQVFFAAELLYFAQLTLIKISILFFYLRLFPARTTRKVIYATIAYNILFCLTFELAALFQCRPISFYWKKWDGEHHGSCLNNNALAFSNAAINIVTDIWMLVLPMLEVIHLNLHWKKKVGVGMMFGVGAFVTVVSILRLQSLVALSNSQNPTWDYIPIGYWSTIEINVGIICSCMPSLRLLLVRLFPRYMGAHDKSKTGSDCHYPRSNIRNQRSREAAGGIIYSKGYDVTYSRKPSDDDDGSSTFRLVTLDHKPLET</sequence>
<evidence type="ECO:0000256" key="11">
    <source>
        <dbReference type="ARBA" id="ARBA00023157"/>
    </source>
</evidence>
<dbReference type="Pfam" id="PF05730">
    <property type="entry name" value="CFEM"/>
    <property type="match status" value="1"/>
</dbReference>
<dbReference type="STRING" id="1849047.A0A3D8R5G1"/>
<feature type="chain" id="PRO_5017810792" description="CFEM domain-containing protein" evidence="16">
    <location>
        <begin position="19"/>
        <end position="506"/>
    </location>
</feature>
<comment type="similarity">
    <text evidence="4">Belongs to the RBT5 family.</text>
</comment>
<keyword evidence="19" id="KW-1185">Reference proteome</keyword>
<evidence type="ECO:0000256" key="13">
    <source>
        <dbReference type="ARBA" id="ARBA00038359"/>
    </source>
</evidence>
<feature type="signal peptide" evidence="16">
    <location>
        <begin position="1"/>
        <end position="18"/>
    </location>
</feature>
<feature type="disulfide bond" evidence="14">
    <location>
        <begin position="114"/>
        <end position="147"/>
    </location>
</feature>
<dbReference type="Proteomes" id="UP000256645">
    <property type="component" value="Unassembled WGS sequence"/>
</dbReference>
<evidence type="ECO:0000256" key="2">
    <source>
        <dbReference type="ARBA" id="ARBA00004589"/>
    </source>
</evidence>
<keyword evidence="7 15" id="KW-0812">Transmembrane</keyword>
<dbReference type="AlphaFoldDB" id="A0A3D8R5G1"/>
<dbReference type="GO" id="GO:0098552">
    <property type="term" value="C:side of membrane"/>
    <property type="evidence" value="ECO:0007669"/>
    <property type="project" value="UniProtKB-KW"/>
</dbReference>
<comment type="caution">
    <text evidence="18">The sequence shown here is derived from an EMBL/GenBank/DDBJ whole genome shotgun (WGS) entry which is preliminary data.</text>
</comment>
<dbReference type="PROSITE" id="PS52012">
    <property type="entry name" value="CFEM"/>
    <property type="match status" value="1"/>
</dbReference>
<dbReference type="SMART" id="SM00747">
    <property type="entry name" value="CFEM"/>
    <property type="match status" value="1"/>
</dbReference>
<proteinExistence type="inferred from homology"/>
<keyword evidence="11 14" id="KW-1015">Disulfide bond</keyword>
<gene>
    <name evidence="18" type="ORF">BP6252_08228</name>
</gene>
<evidence type="ECO:0000313" key="19">
    <source>
        <dbReference type="Proteomes" id="UP000256645"/>
    </source>
</evidence>
<evidence type="ECO:0000256" key="10">
    <source>
        <dbReference type="ARBA" id="ARBA00023136"/>
    </source>
</evidence>
<evidence type="ECO:0000256" key="6">
    <source>
        <dbReference type="ARBA" id="ARBA00022622"/>
    </source>
</evidence>
<keyword evidence="14" id="KW-0479">Metal-binding</keyword>
<dbReference type="GO" id="GO:0046872">
    <property type="term" value="F:metal ion binding"/>
    <property type="evidence" value="ECO:0007669"/>
    <property type="project" value="UniProtKB-UniRule"/>
</dbReference>
<keyword evidence="5" id="KW-0964">Secreted</keyword>
<evidence type="ECO:0000313" key="18">
    <source>
        <dbReference type="EMBL" id="RDW69208.1"/>
    </source>
</evidence>
<feature type="transmembrane region" description="Helical" evidence="15">
    <location>
        <begin position="339"/>
        <end position="358"/>
    </location>
</feature>
<comment type="similarity">
    <text evidence="13">Belongs to the SAT4 family.</text>
</comment>
<feature type="transmembrane region" description="Helical" evidence="15">
    <location>
        <begin position="252"/>
        <end position="275"/>
    </location>
</feature>
<dbReference type="GO" id="GO:0005576">
    <property type="term" value="C:extracellular region"/>
    <property type="evidence" value="ECO:0007669"/>
    <property type="project" value="UniProtKB-SubCell"/>
</dbReference>
<accession>A0A3D8R5G1</accession>
<comment type="subcellular location">
    <subcellularLocation>
        <location evidence="2">Membrane</location>
        <topology evidence="2">Lipid-anchor</topology>
        <topology evidence="2">GPI-anchor</topology>
    </subcellularLocation>
    <subcellularLocation>
        <location evidence="1">Membrane</location>
        <topology evidence="1">Multi-pass membrane protein</topology>
    </subcellularLocation>
    <subcellularLocation>
        <location evidence="3">Secreted</location>
    </subcellularLocation>
</comment>
<feature type="binding site" description="axial binding residue" evidence="14">
    <location>
        <position position="109"/>
    </location>
    <ligand>
        <name>heme</name>
        <dbReference type="ChEBI" id="CHEBI:30413"/>
    </ligand>
    <ligandPart>
        <name>Fe</name>
        <dbReference type="ChEBI" id="CHEBI:18248"/>
    </ligandPart>
</feature>
<protein>
    <recommendedName>
        <fullName evidence="17">CFEM domain-containing protein</fullName>
    </recommendedName>
</protein>
<dbReference type="EMBL" id="PDLM01000009">
    <property type="protein sequence ID" value="RDW69208.1"/>
    <property type="molecule type" value="Genomic_DNA"/>
</dbReference>
<evidence type="ECO:0000256" key="3">
    <source>
        <dbReference type="ARBA" id="ARBA00004613"/>
    </source>
</evidence>
<keyword evidence="14" id="KW-0349">Heme</keyword>
<keyword evidence="8 16" id="KW-0732">Signal</keyword>
<feature type="disulfide bond" evidence="14">
    <location>
        <begin position="91"/>
        <end position="131"/>
    </location>
</feature>
<feature type="disulfide bond" evidence="14">
    <location>
        <begin position="95"/>
        <end position="126"/>
    </location>
</feature>
<name>A0A3D8R5G1_9HELO</name>
<evidence type="ECO:0000256" key="8">
    <source>
        <dbReference type="ARBA" id="ARBA00022729"/>
    </source>
</evidence>
<keyword evidence="12" id="KW-0449">Lipoprotein</keyword>
<evidence type="ECO:0000256" key="15">
    <source>
        <dbReference type="SAM" id="Phobius"/>
    </source>
</evidence>
<reference evidence="18 19" key="1">
    <citation type="journal article" date="2018" name="IMA Fungus">
        <title>IMA Genome-F 9: Draft genome sequence of Annulohypoxylon stygium, Aspergillus mulundensis, Berkeleyomyces basicola (syn. Thielaviopsis basicola), Ceratocystis smalleyi, two Cercospora beticola strains, Coleophoma cylindrospora, Fusarium fracticaudum, Phialophora cf. hyalina, and Morchella septimelata.</title>
        <authorList>
            <person name="Wingfield B.D."/>
            <person name="Bills G.F."/>
            <person name="Dong Y."/>
            <person name="Huang W."/>
            <person name="Nel W.J."/>
            <person name="Swalarsk-Parry B.S."/>
            <person name="Vaghefi N."/>
            <person name="Wilken P.M."/>
            <person name="An Z."/>
            <person name="de Beer Z.W."/>
            <person name="De Vos L."/>
            <person name="Chen L."/>
            <person name="Duong T.A."/>
            <person name="Gao Y."/>
            <person name="Hammerbacher A."/>
            <person name="Kikkert J.R."/>
            <person name="Li Y."/>
            <person name="Li H."/>
            <person name="Li K."/>
            <person name="Li Q."/>
            <person name="Liu X."/>
            <person name="Ma X."/>
            <person name="Naidoo K."/>
            <person name="Pethybridge S.J."/>
            <person name="Sun J."/>
            <person name="Steenkamp E.T."/>
            <person name="van der Nest M.A."/>
            <person name="van Wyk S."/>
            <person name="Wingfield M.J."/>
            <person name="Xiong C."/>
            <person name="Yue Q."/>
            <person name="Zhang X."/>
        </authorList>
    </citation>
    <scope>NUCLEOTIDE SEQUENCE [LARGE SCALE GENOMIC DNA]</scope>
    <source>
        <strain evidence="18 19">BP6252</strain>
    </source>
</reference>
<evidence type="ECO:0000256" key="16">
    <source>
        <dbReference type="SAM" id="SignalP"/>
    </source>
</evidence>
<keyword evidence="6" id="KW-0336">GPI-anchor</keyword>
<feature type="transmembrane region" description="Helical" evidence="15">
    <location>
        <begin position="408"/>
        <end position="431"/>
    </location>
</feature>
<evidence type="ECO:0000259" key="17">
    <source>
        <dbReference type="PROSITE" id="PS52012"/>
    </source>
</evidence>
<dbReference type="PANTHER" id="PTHR33048">
    <property type="entry name" value="PTH11-LIKE INTEGRAL MEMBRANE PROTEIN (AFU_ORTHOLOGUE AFUA_5G11245)"/>
    <property type="match status" value="1"/>
</dbReference>
<evidence type="ECO:0000256" key="7">
    <source>
        <dbReference type="ARBA" id="ARBA00022692"/>
    </source>
</evidence>
<feature type="transmembrane region" description="Helical" evidence="15">
    <location>
        <begin position="370"/>
        <end position="388"/>
    </location>
</feature>
<dbReference type="InterPro" id="IPR052337">
    <property type="entry name" value="SAT4-like"/>
</dbReference>
<evidence type="ECO:0000256" key="4">
    <source>
        <dbReference type="ARBA" id="ARBA00010031"/>
    </source>
</evidence>
<keyword evidence="6" id="KW-0325">Glycoprotein</keyword>
<evidence type="ECO:0000256" key="9">
    <source>
        <dbReference type="ARBA" id="ARBA00022989"/>
    </source>
</evidence>
<dbReference type="Pfam" id="PF20684">
    <property type="entry name" value="Fung_rhodopsin"/>
    <property type="match status" value="1"/>
</dbReference>
<evidence type="ECO:0000256" key="1">
    <source>
        <dbReference type="ARBA" id="ARBA00004141"/>
    </source>
</evidence>
<feature type="transmembrane region" description="Helical" evidence="15">
    <location>
        <begin position="191"/>
        <end position="212"/>
    </location>
</feature>
<dbReference type="PANTHER" id="PTHR33048:SF143">
    <property type="entry name" value="EXTRACELLULAR MEMBRANE PROTEIN CFEM DOMAIN-CONTAINING PROTEIN-RELATED"/>
    <property type="match status" value="1"/>
</dbReference>
<evidence type="ECO:0000256" key="12">
    <source>
        <dbReference type="ARBA" id="ARBA00023288"/>
    </source>
</evidence>
<organism evidence="18 19">
    <name type="scientific">Coleophoma cylindrospora</name>
    <dbReference type="NCBI Taxonomy" id="1849047"/>
    <lineage>
        <taxon>Eukaryota</taxon>
        <taxon>Fungi</taxon>
        <taxon>Dikarya</taxon>
        <taxon>Ascomycota</taxon>
        <taxon>Pezizomycotina</taxon>
        <taxon>Leotiomycetes</taxon>
        <taxon>Helotiales</taxon>
        <taxon>Dermateaceae</taxon>
        <taxon>Coleophoma</taxon>
    </lineage>
</organism>
<keyword evidence="10 15" id="KW-0472">Membrane</keyword>
<dbReference type="InterPro" id="IPR008427">
    <property type="entry name" value="Extracellular_membr_CFEM_dom"/>
</dbReference>
<dbReference type="OrthoDB" id="2496787at2759"/>
<feature type="disulfide bond" evidence="14">
    <location>
        <begin position="105"/>
        <end position="112"/>
    </location>
</feature>
<keyword evidence="14" id="KW-0408">Iron</keyword>
<feature type="transmembrane region" description="Helical" evidence="15">
    <location>
        <begin position="287"/>
        <end position="308"/>
    </location>
</feature>